<feature type="region of interest" description="Disordered" evidence="1">
    <location>
        <begin position="1"/>
        <end position="173"/>
    </location>
</feature>
<proteinExistence type="predicted"/>
<keyword evidence="4" id="KW-1185">Reference proteome</keyword>
<dbReference type="Proteomes" id="UP000036449">
    <property type="component" value="Unassembled WGS sequence"/>
</dbReference>
<reference evidence="3 4" key="1">
    <citation type="submission" date="2015-03" db="EMBL/GenBank/DDBJ databases">
        <title>Genome sequencing of Methylobacterium tarhaniae DSM 25844.</title>
        <authorList>
            <person name="Chaudhry V."/>
            <person name="Patil P.B."/>
        </authorList>
    </citation>
    <scope>NUCLEOTIDE SEQUENCE [LARGE SCALE GENOMIC DNA]</scope>
    <source>
        <strain evidence="3 4">DSM 25844</strain>
    </source>
</reference>
<protein>
    <recommendedName>
        <fullName evidence="2">DUF5872 domain-containing protein</fullName>
    </recommendedName>
</protein>
<dbReference type="InterPro" id="IPR043803">
    <property type="entry name" value="DUF5872"/>
</dbReference>
<gene>
    <name evidence="3" type="ORF">VQ03_06430</name>
</gene>
<dbReference type="AlphaFoldDB" id="A0A0J6TD85"/>
<dbReference type="EMBL" id="LABZ01000036">
    <property type="protein sequence ID" value="KMO43832.1"/>
    <property type="molecule type" value="Genomic_DNA"/>
</dbReference>
<dbReference type="PATRIC" id="fig|1187852.3.peg.4638"/>
<evidence type="ECO:0000313" key="4">
    <source>
        <dbReference type="Proteomes" id="UP000036449"/>
    </source>
</evidence>
<dbReference type="RefSeq" id="WP_048450045.1">
    <property type="nucleotide sequence ID" value="NZ_LABZ01000036.1"/>
</dbReference>
<evidence type="ECO:0000256" key="1">
    <source>
        <dbReference type="SAM" id="MobiDB-lite"/>
    </source>
</evidence>
<feature type="domain" description="DUF5872" evidence="2">
    <location>
        <begin position="8"/>
        <end position="71"/>
    </location>
</feature>
<feature type="compositionally biased region" description="Basic and acidic residues" evidence="1">
    <location>
        <begin position="43"/>
        <end position="65"/>
    </location>
</feature>
<accession>A0A0J6TD85</accession>
<evidence type="ECO:0000313" key="3">
    <source>
        <dbReference type="EMBL" id="KMO43832.1"/>
    </source>
</evidence>
<feature type="compositionally biased region" description="Basic and acidic residues" evidence="1">
    <location>
        <begin position="76"/>
        <end position="109"/>
    </location>
</feature>
<dbReference type="OrthoDB" id="791686at2"/>
<sequence>MAGTAKKTDPKLWETVKKDVTRSSKGGKPGQWSARKAQMAVQEYKEEGGGYEGKKSSDNHLKQWTDEEWGTKSGKKSGETGERYLPKKTRESLSDDEYKRSTAKKRADSAKGQQHSKQPKDVAKKAAAARKASHDGGSRGGPTKAELMQKARAKKIPGRSSMSKGELERALSA</sequence>
<comment type="caution">
    <text evidence="3">The sequence shown here is derived from an EMBL/GenBank/DDBJ whole genome shotgun (WGS) entry which is preliminary data.</text>
</comment>
<organism evidence="3 4">
    <name type="scientific">Methylobacterium tarhaniae</name>
    <dbReference type="NCBI Taxonomy" id="1187852"/>
    <lineage>
        <taxon>Bacteria</taxon>
        <taxon>Pseudomonadati</taxon>
        <taxon>Pseudomonadota</taxon>
        <taxon>Alphaproteobacteria</taxon>
        <taxon>Hyphomicrobiales</taxon>
        <taxon>Methylobacteriaceae</taxon>
        <taxon>Methylobacterium</taxon>
    </lineage>
</organism>
<feature type="compositionally biased region" description="Basic and acidic residues" evidence="1">
    <location>
        <begin position="1"/>
        <end position="22"/>
    </location>
</feature>
<dbReference type="Pfam" id="PF19197">
    <property type="entry name" value="DUF5872"/>
    <property type="match status" value="1"/>
</dbReference>
<evidence type="ECO:0000259" key="2">
    <source>
        <dbReference type="Pfam" id="PF19197"/>
    </source>
</evidence>
<name>A0A0J6TD85_9HYPH</name>